<dbReference type="RefSeq" id="WP_378220354.1">
    <property type="nucleotide sequence ID" value="NZ_JBHRTK010000012.1"/>
</dbReference>
<evidence type="ECO:0000313" key="1">
    <source>
        <dbReference type="EMBL" id="MFC3206538.1"/>
    </source>
</evidence>
<accession>A0ABV7K884</accession>
<evidence type="ECO:0008006" key="3">
    <source>
        <dbReference type="Google" id="ProtNLM"/>
    </source>
</evidence>
<organism evidence="1 2">
    <name type="scientific">Aquamicrobium soli</name>
    <dbReference type="NCBI Taxonomy" id="1811518"/>
    <lineage>
        <taxon>Bacteria</taxon>
        <taxon>Pseudomonadati</taxon>
        <taxon>Pseudomonadota</taxon>
        <taxon>Alphaproteobacteria</taxon>
        <taxon>Hyphomicrobiales</taxon>
        <taxon>Phyllobacteriaceae</taxon>
        <taxon>Aquamicrobium</taxon>
    </lineage>
</organism>
<evidence type="ECO:0000313" key="2">
    <source>
        <dbReference type="Proteomes" id="UP001595583"/>
    </source>
</evidence>
<comment type="caution">
    <text evidence="1">The sequence shown here is derived from an EMBL/GenBank/DDBJ whole genome shotgun (WGS) entry which is preliminary data.</text>
</comment>
<dbReference type="EMBL" id="JBHRTK010000012">
    <property type="protein sequence ID" value="MFC3206538.1"/>
    <property type="molecule type" value="Genomic_DNA"/>
</dbReference>
<name>A0ABV7K884_9HYPH</name>
<reference evidence="2" key="1">
    <citation type="journal article" date="2019" name="Int. J. Syst. Evol. Microbiol.">
        <title>The Global Catalogue of Microorganisms (GCM) 10K type strain sequencing project: providing services to taxonomists for standard genome sequencing and annotation.</title>
        <authorList>
            <consortium name="The Broad Institute Genomics Platform"/>
            <consortium name="The Broad Institute Genome Sequencing Center for Infectious Disease"/>
            <person name="Wu L."/>
            <person name="Ma J."/>
        </authorList>
    </citation>
    <scope>NUCLEOTIDE SEQUENCE [LARGE SCALE GENOMIC DNA]</scope>
    <source>
        <strain evidence="2">KCTC 52165</strain>
    </source>
</reference>
<gene>
    <name evidence="1" type="ORF">ACFOHJ_09985</name>
</gene>
<keyword evidence="2" id="KW-1185">Reference proteome</keyword>
<dbReference type="Proteomes" id="UP001595583">
    <property type="component" value="Unassembled WGS sequence"/>
</dbReference>
<proteinExistence type="predicted"/>
<sequence>MRYVDIGDLRLDDGWPALAETACRDVIENGASIASHDDLWRDTKKRLGALLHDKCWFCETPVDRSDNAVDHFRPKGRVADALQEHNGYRWLSFESRNFRFACTFCNSRRVDIENGTAGGKADRFPLVDEGARVYAVDPAVIDYDDLIATVEAETPAILDPCDPDDWLLLGCKRENGKPCATSSEPAAIRRVEQSIEVYHLDYEPTCKRRHTVAGQLLEKVREAKKAFLEIDEADLKTTRRFKQLFVEIHRMIKMKAPFSGEMHFLLQGQRSPDHPWIENVLSAGG</sequence>
<dbReference type="Gene3D" id="1.10.30.50">
    <property type="match status" value="1"/>
</dbReference>
<protein>
    <recommendedName>
        <fullName evidence="3">TIGR02646 family protein</fullName>
    </recommendedName>
</protein>